<dbReference type="SUPFAM" id="SSF53335">
    <property type="entry name" value="S-adenosyl-L-methionine-dependent methyltransferases"/>
    <property type="match status" value="1"/>
</dbReference>
<dbReference type="InterPro" id="IPR001091">
    <property type="entry name" value="RM_Methyltransferase"/>
</dbReference>
<sequence>MLTPYLNQVFNADALEFMAKLPDSCIDCVLIDPPYCSGGVKSLNARNASTNKKYCGDNAKYYEFVGDGKDQRLWIAWIGFIFAQIERILKPSSYFFSFIDWRMLPALSDAVQLADLAWRGVIVWDKGRSARPFANGFKQQCEFVVWGTKGELPNTQEANYHYGYIQAYLHASKKLHATQKPLEVLKHCLAIVPKGGIVLDCFAGSGSTGVACAHLGLNFIGVEKSKQYAQIAQENLRRALGDEGLFA</sequence>
<evidence type="ECO:0000313" key="5">
    <source>
        <dbReference type="EMBL" id="CCB80648.1"/>
    </source>
</evidence>
<keyword evidence="6" id="KW-1185">Reference proteome</keyword>
<keyword evidence="1 5" id="KW-0489">Methyltransferase</keyword>
<evidence type="ECO:0000256" key="1">
    <source>
        <dbReference type="ARBA" id="ARBA00022603"/>
    </source>
</evidence>
<dbReference type="EMBL" id="FR871757">
    <property type="protein sequence ID" value="CCB80648.1"/>
    <property type="molecule type" value="Genomic_DNA"/>
</dbReference>
<dbReference type="Proteomes" id="UP000008387">
    <property type="component" value="Chromosome"/>
</dbReference>
<dbReference type="InterPro" id="IPR002941">
    <property type="entry name" value="DNA_methylase_N4/N6"/>
</dbReference>
<name>F8KQF8_HELBC</name>
<dbReference type="GO" id="GO:0008170">
    <property type="term" value="F:N-methyltransferase activity"/>
    <property type="evidence" value="ECO:0007669"/>
    <property type="project" value="InterPro"/>
</dbReference>
<dbReference type="RefSeq" id="WP_013891037.1">
    <property type="nucleotide sequence ID" value="NC_015674.1"/>
</dbReference>
<dbReference type="Pfam" id="PF01555">
    <property type="entry name" value="N6_N4_Mtase"/>
    <property type="match status" value="1"/>
</dbReference>
<keyword evidence="2" id="KW-0808">Transferase</keyword>
<dbReference type="PRINTS" id="PR00508">
    <property type="entry name" value="S21N4MTFRASE"/>
</dbReference>
<dbReference type="STRING" id="1002804.HBZC1_16620"/>
<dbReference type="PANTHER" id="PTHR13370">
    <property type="entry name" value="RNA METHYLASE-RELATED"/>
    <property type="match status" value="1"/>
</dbReference>
<dbReference type="eggNOG" id="COG0863">
    <property type="taxonomic scope" value="Bacteria"/>
</dbReference>
<evidence type="ECO:0000256" key="3">
    <source>
        <dbReference type="RuleBase" id="RU362026"/>
    </source>
</evidence>
<accession>F8KQF8</accession>
<evidence type="ECO:0000259" key="4">
    <source>
        <dbReference type="Pfam" id="PF01555"/>
    </source>
</evidence>
<comment type="similarity">
    <text evidence="3">Belongs to the N(4)/N(6)-methyltransferase family.</text>
</comment>
<dbReference type="REBASE" id="36668">
    <property type="entry name" value="M.HbiCORF16620P"/>
</dbReference>
<organism evidence="5 6">
    <name type="scientific">Helicobacter bizzozeronii (strain CIII-1)</name>
    <dbReference type="NCBI Taxonomy" id="1002804"/>
    <lineage>
        <taxon>Bacteria</taxon>
        <taxon>Pseudomonadati</taxon>
        <taxon>Campylobacterota</taxon>
        <taxon>Epsilonproteobacteria</taxon>
        <taxon>Campylobacterales</taxon>
        <taxon>Helicobacteraceae</taxon>
        <taxon>Helicobacter</taxon>
    </lineage>
</organism>
<dbReference type="EC" id="2.1.1.-" evidence="3"/>
<reference evidence="5 6" key="1">
    <citation type="journal article" date="2011" name="J. Bacteriol.">
        <title>Genome sequence of Helicobacter bizzozeronii strain CIII-1, an isolate from human gastric mucosa.</title>
        <authorList>
            <person name="Schott T."/>
            <person name="Rossi M."/>
            <person name="Hanninen M.L."/>
        </authorList>
    </citation>
    <scope>NUCLEOTIDE SEQUENCE [LARGE SCALE GENOMIC DNA]</scope>
    <source>
        <strain evidence="5 6">CIII-1</strain>
    </source>
</reference>
<dbReference type="AlphaFoldDB" id="F8KQF8"/>
<dbReference type="GO" id="GO:0003677">
    <property type="term" value="F:DNA binding"/>
    <property type="evidence" value="ECO:0007669"/>
    <property type="project" value="InterPro"/>
</dbReference>
<evidence type="ECO:0000313" key="6">
    <source>
        <dbReference type="Proteomes" id="UP000008387"/>
    </source>
</evidence>
<dbReference type="KEGG" id="hbi:HBZC1_16620"/>
<dbReference type="GO" id="GO:0032259">
    <property type="term" value="P:methylation"/>
    <property type="evidence" value="ECO:0007669"/>
    <property type="project" value="UniProtKB-KW"/>
</dbReference>
<protein>
    <recommendedName>
        <fullName evidence="3">Methyltransferase</fullName>
        <ecNumber evidence="3">2.1.1.-</ecNumber>
    </recommendedName>
</protein>
<dbReference type="GO" id="GO:0005737">
    <property type="term" value="C:cytoplasm"/>
    <property type="evidence" value="ECO:0007669"/>
    <property type="project" value="TreeGrafter"/>
</dbReference>
<feature type="domain" description="DNA methylase N-4/N-6" evidence="4">
    <location>
        <begin position="26"/>
        <end position="234"/>
    </location>
</feature>
<gene>
    <name evidence="5" type="ordered locus">HBZC1_16620</name>
</gene>
<proteinExistence type="inferred from homology"/>
<dbReference type="InterPro" id="IPR029063">
    <property type="entry name" value="SAM-dependent_MTases_sf"/>
</dbReference>
<evidence type="ECO:0000256" key="2">
    <source>
        <dbReference type="ARBA" id="ARBA00022679"/>
    </source>
</evidence>
<dbReference type="HOGENOM" id="CLU_024927_4_0_7"/>
<dbReference type="GO" id="GO:0009007">
    <property type="term" value="F:site-specific DNA-methyltransferase (adenine-specific) activity"/>
    <property type="evidence" value="ECO:0007669"/>
    <property type="project" value="TreeGrafter"/>
</dbReference>
<dbReference type="PANTHER" id="PTHR13370:SF3">
    <property type="entry name" value="TRNA (GUANINE(10)-N2)-METHYLTRANSFERASE HOMOLOG"/>
    <property type="match status" value="1"/>
</dbReference>
<dbReference type="Gene3D" id="3.40.50.150">
    <property type="entry name" value="Vaccinia Virus protein VP39"/>
    <property type="match status" value="1"/>
</dbReference>